<reference evidence="2 3" key="1">
    <citation type="submission" date="2019-03" db="EMBL/GenBank/DDBJ databases">
        <title>Genomic Encyclopedia of Type Strains, Phase IV (KMG-IV): sequencing the most valuable type-strain genomes for metagenomic binning, comparative biology and taxonomic classification.</title>
        <authorList>
            <person name="Goeker M."/>
        </authorList>
    </citation>
    <scope>NUCLEOTIDE SEQUENCE [LARGE SCALE GENOMIC DNA]</scope>
    <source>
        <strain evidence="2 3">LX-B</strain>
    </source>
</reference>
<dbReference type="EMBL" id="SLUN01000009">
    <property type="protein sequence ID" value="TCL70796.1"/>
    <property type="molecule type" value="Genomic_DNA"/>
</dbReference>
<feature type="transmembrane region" description="Helical" evidence="1">
    <location>
        <begin position="12"/>
        <end position="31"/>
    </location>
</feature>
<dbReference type="Pfam" id="PF12685">
    <property type="entry name" value="SpoIIIAH"/>
    <property type="match status" value="1"/>
</dbReference>
<dbReference type="InterPro" id="IPR024232">
    <property type="entry name" value="SpoIIIAH"/>
</dbReference>
<proteinExistence type="predicted"/>
<sequence length="175" mass="20085">MNPFKNWSGPQQRWWLLAFMGLFGFFFWLGYRYIVQVNSDIVPPPVQEPIPPKIPRQYSPNDTLLDLKLERDRERSQEAEQVQELLDKVGLSDQVRKAAEEELWRLTQNAAREHELENLLLAKGFKDCLVTIGQRMVTVVVGANLQPEQASTIGQLAAEVTALGLDRIQVVERSR</sequence>
<protein>
    <submittedName>
        <fullName evidence="2">SpoIIIAH-like protein</fullName>
    </submittedName>
</protein>
<name>A0A4R1RW45_HYDET</name>
<keyword evidence="1" id="KW-0812">Transmembrane</keyword>
<comment type="caution">
    <text evidence="2">The sequence shown here is derived from an EMBL/GenBank/DDBJ whole genome shotgun (WGS) entry which is preliminary data.</text>
</comment>
<accession>A0A4R1RW45</accession>
<organism evidence="2 3">
    <name type="scientific">Hydrogenispora ethanolica</name>
    <dbReference type="NCBI Taxonomy" id="1082276"/>
    <lineage>
        <taxon>Bacteria</taxon>
        <taxon>Bacillati</taxon>
        <taxon>Bacillota</taxon>
        <taxon>Hydrogenispora</taxon>
    </lineage>
</organism>
<dbReference type="AlphaFoldDB" id="A0A4R1RW45"/>
<keyword evidence="1" id="KW-0472">Membrane</keyword>
<keyword evidence="3" id="KW-1185">Reference proteome</keyword>
<gene>
    <name evidence="2" type="ORF">EDC14_1009114</name>
</gene>
<keyword evidence="1" id="KW-1133">Transmembrane helix</keyword>
<dbReference type="Gene3D" id="1.10.287.4300">
    <property type="entry name" value="Stage III sporulation protein AH-like"/>
    <property type="match status" value="1"/>
</dbReference>
<evidence type="ECO:0000313" key="3">
    <source>
        <dbReference type="Proteomes" id="UP000295008"/>
    </source>
</evidence>
<dbReference type="Proteomes" id="UP000295008">
    <property type="component" value="Unassembled WGS sequence"/>
</dbReference>
<evidence type="ECO:0000313" key="2">
    <source>
        <dbReference type="EMBL" id="TCL70796.1"/>
    </source>
</evidence>
<dbReference type="RefSeq" id="WP_132014068.1">
    <property type="nucleotide sequence ID" value="NZ_SLUN01000009.1"/>
</dbReference>
<evidence type="ECO:0000256" key="1">
    <source>
        <dbReference type="SAM" id="Phobius"/>
    </source>
</evidence>
<dbReference type="InterPro" id="IPR038503">
    <property type="entry name" value="SpoIIIAH_sf"/>
</dbReference>
<dbReference type="OrthoDB" id="1680784at2"/>